<keyword evidence="14" id="KW-0472">Membrane</keyword>
<evidence type="ECO:0000256" key="3">
    <source>
        <dbReference type="ARBA" id="ARBA00007927"/>
    </source>
</evidence>
<comment type="caution">
    <text evidence="16">The sequence shown here is derived from an EMBL/GenBank/DDBJ whole genome shotgun (WGS) entry which is preliminary data.</text>
</comment>
<dbReference type="FunCoup" id="K0KLF4">
    <property type="interactions" value="813"/>
</dbReference>
<dbReference type="PROSITE" id="PS52002">
    <property type="entry name" value="SM"/>
    <property type="match status" value="1"/>
</dbReference>
<evidence type="ECO:0000256" key="2">
    <source>
        <dbReference type="ARBA" id="ARBA00004496"/>
    </source>
</evidence>
<dbReference type="GO" id="GO:0005688">
    <property type="term" value="C:U6 snRNP"/>
    <property type="evidence" value="ECO:0007669"/>
    <property type="project" value="TreeGrafter"/>
</dbReference>
<dbReference type="eggNOG" id="KOG1783">
    <property type="taxonomic scope" value="Eukaryota"/>
</dbReference>
<keyword evidence="12 13" id="KW-0687">Ribonucleoprotein</keyword>
<evidence type="ECO:0000256" key="14">
    <source>
        <dbReference type="SAM" id="Phobius"/>
    </source>
</evidence>
<organism evidence="16 17">
    <name type="scientific">Wickerhamomyces ciferrii (strain ATCC 14091 / BCRC 22168 / CBS 111 / JCM 3599 / NBRC 0793 / NRRL Y-1031 F-60-10)</name>
    <name type="common">Yeast</name>
    <name type="synonym">Pichia ciferrii</name>
    <dbReference type="NCBI Taxonomy" id="1206466"/>
    <lineage>
        <taxon>Eukaryota</taxon>
        <taxon>Fungi</taxon>
        <taxon>Dikarya</taxon>
        <taxon>Ascomycota</taxon>
        <taxon>Saccharomycotina</taxon>
        <taxon>Saccharomycetes</taxon>
        <taxon>Phaffomycetales</taxon>
        <taxon>Wickerhamomycetaceae</taxon>
        <taxon>Wickerhamomyces</taxon>
    </lineage>
</organism>
<keyword evidence="6 13" id="KW-0507">mRNA processing</keyword>
<dbReference type="GO" id="GO:0046540">
    <property type="term" value="C:U4/U6 x U5 tri-snRNP complex"/>
    <property type="evidence" value="ECO:0007669"/>
    <property type="project" value="TreeGrafter"/>
</dbReference>
<evidence type="ECO:0000256" key="10">
    <source>
        <dbReference type="ARBA" id="ARBA00023187"/>
    </source>
</evidence>
<dbReference type="GO" id="GO:0000932">
    <property type="term" value="C:P-body"/>
    <property type="evidence" value="ECO:0007669"/>
    <property type="project" value="TreeGrafter"/>
</dbReference>
<keyword evidence="9 13" id="KW-0694">RNA-binding</keyword>
<reference evidence="16 17" key="1">
    <citation type="journal article" date="2012" name="Eukaryot. Cell">
        <title>Draft genome sequence of Wickerhamomyces ciferrii NRRL Y-1031 F-60-10.</title>
        <authorList>
            <person name="Schneider J."/>
            <person name="Andrea H."/>
            <person name="Blom J."/>
            <person name="Jaenicke S."/>
            <person name="Ruckert C."/>
            <person name="Schorsch C."/>
            <person name="Szczepanowski R."/>
            <person name="Farwick M."/>
            <person name="Goesmann A."/>
            <person name="Puhler A."/>
            <person name="Schaffer S."/>
            <person name="Tauch A."/>
            <person name="Kohler T."/>
            <person name="Brinkrolf K."/>
        </authorList>
    </citation>
    <scope>NUCLEOTIDE SEQUENCE [LARGE SCALE GENOMIC DNA]</scope>
    <source>
        <strain evidence="17">ATCC 14091 / BCRC 22168 / CBS 111 / JCM 3599 / NBRC 0793 / NRRL Y-1031 F-60-10</strain>
    </source>
</reference>
<keyword evidence="10 13" id="KW-0508">mRNA splicing</keyword>
<dbReference type="SMART" id="SM00651">
    <property type="entry name" value="Sm"/>
    <property type="match status" value="1"/>
</dbReference>
<dbReference type="GO" id="GO:0030490">
    <property type="term" value="P:maturation of SSU-rRNA"/>
    <property type="evidence" value="ECO:0007669"/>
    <property type="project" value="TreeGrafter"/>
</dbReference>
<comment type="subcellular location">
    <subcellularLocation>
        <location evidence="2">Cytoplasm</location>
    </subcellularLocation>
    <subcellularLocation>
        <location evidence="1 13">Nucleus</location>
    </subcellularLocation>
</comment>
<dbReference type="PANTHER" id="PTHR11021:SF1">
    <property type="entry name" value="U6 SNRNA-ASSOCIATED SM-LIKE PROTEIN LSM6"/>
    <property type="match status" value="1"/>
</dbReference>
<dbReference type="PANTHER" id="PTHR11021">
    <property type="entry name" value="SMALL NUCLEAR RIBONUCLEOPROTEIN F SNRNP-F"/>
    <property type="match status" value="1"/>
</dbReference>
<feature type="transmembrane region" description="Helical" evidence="14">
    <location>
        <begin position="82"/>
        <end position="108"/>
    </location>
</feature>
<dbReference type="Pfam" id="PF01423">
    <property type="entry name" value="LSM"/>
    <property type="match status" value="1"/>
</dbReference>
<evidence type="ECO:0000256" key="5">
    <source>
        <dbReference type="ARBA" id="ARBA00022552"/>
    </source>
</evidence>
<dbReference type="SUPFAM" id="SSF50182">
    <property type="entry name" value="Sm-like ribonucleoproteins"/>
    <property type="match status" value="1"/>
</dbReference>
<dbReference type="EMBL" id="CAIF01000065">
    <property type="protein sequence ID" value="CCH43042.1"/>
    <property type="molecule type" value="Genomic_DNA"/>
</dbReference>
<dbReference type="GO" id="GO:0005732">
    <property type="term" value="C:sno(s)RNA-containing ribonucleoprotein complex"/>
    <property type="evidence" value="ECO:0007669"/>
    <property type="project" value="TreeGrafter"/>
</dbReference>
<proteinExistence type="inferred from homology"/>
<dbReference type="InterPro" id="IPR001163">
    <property type="entry name" value="Sm_dom_euk/arc"/>
</dbReference>
<protein>
    <recommendedName>
        <fullName evidence="15">Sm domain-containing protein</fullName>
    </recommendedName>
</protein>
<evidence type="ECO:0000259" key="15">
    <source>
        <dbReference type="PROSITE" id="PS52002"/>
    </source>
</evidence>
<evidence type="ECO:0000256" key="11">
    <source>
        <dbReference type="ARBA" id="ARBA00023242"/>
    </source>
</evidence>
<sequence>MSEEVAAAPAISAPSQFISNISGAKVIVKLYSGEEYHGTLDSIDGYMNITLEETQEVVSDKVTRKYGDVFIRGNNGKFFIKISFNLSSIVLTFYNSALHITSLIPYLFSNTM</sequence>
<comment type="similarity">
    <text evidence="3 13">Belongs to the snRNP Sm proteins family. SmF/LSm6 subfamily.</text>
</comment>
<dbReference type="STRING" id="1206466.K0KLF4"/>
<dbReference type="AlphaFoldDB" id="K0KLF4"/>
<evidence type="ECO:0000256" key="12">
    <source>
        <dbReference type="ARBA" id="ARBA00023274"/>
    </source>
</evidence>
<dbReference type="GO" id="GO:0005730">
    <property type="term" value="C:nucleolus"/>
    <property type="evidence" value="ECO:0007669"/>
    <property type="project" value="TreeGrafter"/>
</dbReference>
<evidence type="ECO:0000256" key="8">
    <source>
        <dbReference type="ARBA" id="ARBA00022728"/>
    </source>
</evidence>
<dbReference type="GO" id="GO:0005681">
    <property type="term" value="C:spliceosomal complex"/>
    <property type="evidence" value="ECO:0007669"/>
    <property type="project" value="UniProtKB-KW"/>
</dbReference>
<dbReference type="Proteomes" id="UP000009328">
    <property type="component" value="Unassembled WGS sequence"/>
</dbReference>
<name>K0KLF4_WICCF</name>
<gene>
    <name evidence="16" type="ORF">BN7_2589</name>
</gene>
<accession>K0KLF4</accession>
<evidence type="ECO:0000256" key="7">
    <source>
        <dbReference type="ARBA" id="ARBA00022694"/>
    </source>
</evidence>
<keyword evidence="4" id="KW-0963">Cytoplasm</keyword>
<dbReference type="Gene3D" id="2.30.30.100">
    <property type="match status" value="1"/>
</dbReference>
<dbReference type="InParanoid" id="K0KLF4"/>
<dbReference type="GO" id="GO:0000398">
    <property type="term" value="P:mRNA splicing, via spliceosome"/>
    <property type="evidence" value="ECO:0007669"/>
    <property type="project" value="InterPro"/>
</dbReference>
<dbReference type="GO" id="GO:0008033">
    <property type="term" value="P:tRNA processing"/>
    <property type="evidence" value="ECO:0007669"/>
    <property type="project" value="UniProtKB-KW"/>
</dbReference>
<dbReference type="HOGENOM" id="CLU_076902_7_5_1"/>
<evidence type="ECO:0000256" key="4">
    <source>
        <dbReference type="ARBA" id="ARBA00022490"/>
    </source>
</evidence>
<keyword evidence="7" id="KW-0819">tRNA processing</keyword>
<evidence type="ECO:0000256" key="1">
    <source>
        <dbReference type="ARBA" id="ARBA00004123"/>
    </source>
</evidence>
<evidence type="ECO:0000313" key="16">
    <source>
        <dbReference type="EMBL" id="CCH43042.1"/>
    </source>
</evidence>
<keyword evidence="14" id="KW-1133">Transmembrane helix</keyword>
<evidence type="ECO:0000313" key="17">
    <source>
        <dbReference type="Proteomes" id="UP000009328"/>
    </source>
</evidence>
<keyword evidence="5" id="KW-0698">rRNA processing</keyword>
<dbReference type="GO" id="GO:0003723">
    <property type="term" value="F:RNA binding"/>
    <property type="evidence" value="ECO:0007669"/>
    <property type="project" value="UniProtKB-UniRule"/>
</dbReference>
<keyword evidence="17" id="KW-1185">Reference proteome</keyword>
<evidence type="ECO:0000256" key="9">
    <source>
        <dbReference type="ARBA" id="ARBA00022884"/>
    </source>
</evidence>
<evidence type="ECO:0000256" key="13">
    <source>
        <dbReference type="PIRNR" id="PIRNR006609"/>
    </source>
</evidence>
<feature type="domain" description="Sm" evidence="15">
    <location>
        <begin position="13"/>
        <end position="85"/>
    </location>
</feature>
<dbReference type="InterPro" id="IPR047575">
    <property type="entry name" value="Sm"/>
</dbReference>
<dbReference type="InterPro" id="IPR010920">
    <property type="entry name" value="LSM_dom_sf"/>
</dbReference>
<dbReference type="InterPro" id="IPR016487">
    <property type="entry name" value="Lsm6/sSmF"/>
</dbReference>
<evidence type="ECO:0000256" key="6">
    <source>
        <dbReference type="ARBA" id="ARBA00022664"/>
    </source>
</evidence>
<keyword evidence="11 13" id="KW-0539">Nucleus</keyword>
<keyword evidence="14" id="KW-0812">Transmembrane</keyword>
<keyword evidence="8 13" id="KW-0747">Spliceosome</keyword>